<reference evidence="2" key="2">
    <citation type="submission" date="2016-06" db="EMBL/GenBank/DDBJ databases">
        <title>The genome of a short-lived fish provides insights into sex chromosome evolution and the genetic control of aging.</title>
        <authorList>
            <person name="Reichwald K."/>
            <person name="Felder M."/>
            <person name="Petzold A."/>
            <person name="Koch P."/>
            <person name="Groth M."/>
            <person name="Platzer M."/>
        </authorList>
    </citation>
    <scope>NUCLEOTIDE SEQUENCE</scope>
    <source>
        <tissue evidence="2">Brain</tissue>
    </source>
</reference>
<evidence type="ECO:0000256" key="1">
    <source>
        <dbReference type="SAM" id="MobiDB-lite"/>
    </source>
</evidence>
<sequence>RELQKCPPFHYNVHVRKVQTLFSLFFSIQTGPGALPPCFRTCRPEDHEGLPLLRGFTITPCKPPVLLRSSGCLVSLSCWSATCLLFPHVRRAAFCRQLKPSRGETTSVRPCRSSSDLILSSSCCFSQQSSLSSSCLCLRNTAPARGAAPMKLCHGGVVDGSGTQVSLNRCYRGCRETSRTYPPPGWHQTPNTEQQKAGGGQS</sequence>
<name>A0A1A7ZU61_NOTFU</name>
<dbReference type="AlphaFoldDB" id="A0A1A7ZU61"/>
<accession>A0A1A7ZU61</accession>
<protein>
    <submittedName>
        <fullName evidence="2">Hypothetical LOC561161</fullName>
    </submittedName>
</protein>
<feature type="non-terminal residue" evidence="2">
    <location>
        <position position="1"/>
    </location>
</feature>
<dbReference type="EMBL" id="HADY01007917">
    <property type="protein sequence ID" value="SBP46402.1"/>
    <property type="molecule type" value="Transcribed_RNA"/>
</dbReference>
<gene>
    <name evidence="2" type="primary">LOC561161</name>
</gene>
<evidence type="ECO:0000313" key="2">
    <source>
        <dbReference type="EMBL" id="SBP46402.1"/>
    </source>
</evidence>
<organism evidence="2">
    <name type="scientific">Nothobranchius furzeri</name>
    <name type="common">Turquoise killifish</name>
    <dbReference type="NCBI Taxonomy" id="105023"/>
    <lineage>
        <taxon>Eukaryota</taxon>
        <taxon>Metazoa</taxon>
        <taxon>Chordata</taxon>
        <taxon>Craniata</taxon>
        <taxon>Vertebrata</taxon>
        <taxon>Euteleostomi</taxon>
        <taxon>Actinopterygii</taxon>
        <taxon>Neopterygii</taxon>
        <taxon>Teleostei</taxon>
        <taxon>Neoteleostei</taxon>
        <taxon>Acanthomorphata</taxon>
        <taxon>Ovalentaria</taxon>
        <taxon>Atherinomorphae</taxon>
        <taxon>Cyprinodontiformes</taxon>
        <taxon>Nothobranchiidae</taxon>
        <taxon>Nothobranchius</taxon>
    </lineage>
</organism>
<proteinExistence type="predicted"/>
<feature type="non-terminal residue" evidence="2">
    <location>
        <position position="202"/>
    </location>
</feature>
<reference evidence="2" key="1">
    <citation type="submission" date="2016-05" db="EMBL/GenBank/DDBJ databases">
        <authorList>
            <person name="Lavstsen T."/>
            <person name="Jespersen J.S."/>
        </authorList>
    </citation>
    <scope>NUCLEOTIDE SEQUENCE</scope>
    <source>
        <tissue evidence="2">Brain</tissue>
    </source>
</reference>
<feature type="region of interest" description="Disordered" evidence="1">
    <location>
        <begin position="181"/>
        <end position="202"/>
    </location>
</feature>